<gene>
    <name evidence="3" type="ORF">SAMN05443245_2349</name>
</gene>
<evidence type="ECO:0000313" key="4">
    <source>
        <dbReference type="Proteomes" id="UP000183487"/>
    </source>
</evidence>
<feature type="region of interest" description="Disordered" evidence="1">
    <location>
        <begin position="37"/>
        <end position="57"/>
    </location>
</feature>
<proteinExistence type="predicted"/>
<feature type="signal peptide" evidence="2">
    <location>
        <begin position="1"/>
        <end position="33"/>
    </location>
</feature>
<dbReference type="InterPro" id="IPR021267">
    <property type="entry name" value="DUF2844"/>
</dbReference>
<evidence type="ECO:0000256" key="1">
    <source>
        <dbReference type="SAM" id="MobiDB-lite"/>
    </source>
</evidence>
<keyword evidence="4" id="KW-1185">Reference proteome</keyword>
<dbReference type="Pfam" id="PF11005">
    <property type="entry name" value="DUF2844"/>
    <property type="match status" value="1"/>
</dbReference>
<reference evidence="4" key="1">
    <citation type="submission" date="2016-10" db="EMBL/GenBank/DDBJ databases">
        <authorList>
            <person name="Varghese N."/>
            <person name="Submissions S."/>
        </authorList>
    </citation>
    <scope>NUCLEOTIDE SEQUENCE [LARGE SCALE GENOMIC DNA]</scope>
    <source>
        <strain evidence="4">GAS106B</strain>
    </source>
</reference>
<evidence type="ECO:0000256" key="2">
    <source>
        <dbReference type="SAM" id="SignalP"/>
    </source>
</evidence>
<feature type="chain" id="PRO_5010216282" description="DUF2844 domain-containing protein" evidence="2">
    <location>
        <begin position="34"/>
        <end position="170"/>
    </location>
</feature>
<dbReference type="RefSeq" id="WP_074764577.1">
    <property type="nucleotide sequence ID" value="NZ_FNKP01000001.1"/>
</dbReference>
<organism evidence="3 4">
    <name type="scientific">Paraburkholderia fungorum</name>
    <dbReference type="NCBI Taxonomy" id="134537"/>
    <lineage>
        <taxon>Bacteria</taxon>
        <taxon>Pseudomonadati</taxon>
        <taxon>Pseudomonadota</taxon>
        <taxon>Betaproteobacteria</taxon>
        <taxon>Burkholderiales</taxon>
        <taxon>Burkholderiaceae</taxon>
        <taxon>Paraburkholderia</taxon>
    </lineage>
</organism>
<keyword evidence="2" id="KW-0732">Signal</keyword>
<dbReference type="OrthoDB" id="7561239at2"/>
<dbReference type="EMBL" id="FNKP01000001">
    <property type="protein sequence ID" value="SDQ68616.1"/>
    <property type="molecule type" value="Genomic_DNA"/>
</dbReference>
<name>A0A1H1CYH3_9BURK</name>
<accession>A0A1H1CYH3</accession>
<sequence>MKSIDLPRFSLSTAFAATFIALATLTASRPARAELDGAMPAQTTRTVQATTASQPSASMVQPTLMNGAIRLRTLTDAGGTTLNEYATSTGRIVAYTWEGPTMPDLRALLGGYNASYLAGAAAAPADSNLHSSRVVRSDVIVESGGPMRGYVGRAWLPAALPPGVAIDDLQ</sequence>
<protein>
    <recommendedName>
        <fullName evidence="5">DUF2844 domain-containing protein</fullName>
    </recommendedName>
</protein>
<evidence type="ECO:0000313" key="3">
    <source>
        <dbReference type="EMBL" id="SDQ68616.1"/>
    </source>
</evidence>
<dbReference type="Proteomes" id="UP000183487">
    <property type="component" value="Unassembled WGS sequence"/>
</dbReference>
<dbReference type="AlphaFoldDB" id="A0A1H1CYH3"/>
<evidence type="ECO:0008006" key="5">
    <source>
        <dbReference type="Google" id="ProtNLM"/>
    </source>
</evidence>
<feature type="compositionally biased region" description="Low complexity" evidence="1">
    <location>
        <begin position="41"/>
        <end position="54"/>
    </location>
</feature>